<evidence type="ECO:0000256" key="3">
    <source>
        <dbReference type="SAM" id="Phobius"/>
    </source>
</evidence>
<dbReference type="PANTHER" id="PTHR22901">
    <property type="entry name" value="SIALATE O-ACETYLESTERASE"/>
    <property type="match status" value="1"/>
</dbReference>
<dbReference type="GO" id="GO:0005975">
    <property type="term" value="P:carbohydrate metabolic process"/>
    <property type="evidence" value="ECO:0007669"/>
    <property type="project" value="TreeGrafter"/>
</dbReference>
<keyword evidence="3" id="KW-1133">Transmembrane helix</keyword>
<comment type="caution">
    <text evidence="5">The sequence shown here is derived from an EMBL/GenBank/DDBJ whole genome shotgun (WGS) entry which is preliminary data.</text>
</comment>
<feature type="transmembrane region" description="Helical" evidence="3">
    <location>
        <begin position="698"/>
        <end position="717"/>
    </location>
</feature>
<dbReference type="OrthoDB" id="193339at2759"/>
<dbReference type="SUPFAM" id="SSF52266">
    <property type="entry name" value="SGNH hydrolase"/>
    <property type="match status" value="1"/>
</dbReference>
<gene>
    <name evidence="5" type="ORF">FCC1311_065552</name>
</gene>
<evidence type="ECO:0000256" key="2">
    <source>
        <dbReference type="SAM" id="MobiDB-lite"/>
    </source>
</evidence>
<keyword evidence="3" id="KW-0812">Transmembrane</keyword>
<dbReference type="GO" id="GO:0001681">
    <property type="term" value="F:sialate O-acetylesterase activity"/>
    <property type="evidence" value="ECO:0007669"/>
    <property type="project" value="InterPro"/>
</dbReference>
<dbReference type="InterPro" id="IPR005181">
    <property type="entry name" value="SASA"/>
</dbReference>
<feature type="transmembrane region" description="Helical" evidence="3">
    <location>
        <begin position="785"/>
        <end position="804"/>
    </location>
</feature>
<dbReference type="Pfam" id="PF03629">
    <property type="entry name" value="SASA"/>
    <property type="match status" value="1"/>
</dbReference>
<protein>
    <submittedName>
        <fullName evidence="5">Sialate O-acetylesterase</fullName>
    </submittedName>
</protein>
<sequence length="962" mass="105688">MVLQRAPKRAVVYGPLATRSDAQDALIRVVRESDEVLLHESAVDIAQGGQTWRHALPPFAPHGDTGFRIELISGSAGNVSLHNVAFGDVWFCSGQSNMALGIKNTFSFRTVRDDLRNATFAGQNGSLLRILGVTLMPNSPAGHTSAQPDYIMRKKMQYDRWQQLGAESKALMALSSTCIYFGLELRRKLAGSEETRNLPIGLIFSAIGGTQVQRWSPRGTLDGCADISRSETDADLFNGLVAPFVNTTITGAIWYQGENNVREVAGSIAQKRGYACSLHQMVDAWRSLWAVTPGTTSAEFPFVIYSLAGGTDEGKPENMAAMRSAQMEVANALPNVAIAHGHDLGEPWPNQKACVKAGCCVPSTTAMGDFKPQPDCINARPRKMLPSYWFEAIDGEWLYGAAPVYMGLIHPRNKRRFAARAVLAVGSLAYNFSEIGQLNSPRAQQCVKSSSGRLALALDELAKDDALVIEPESSRVLPDANIEFCTGARASCLCRVWRKDSTGSRVCDDHAPGSKSRVSLHGVEDDFKWHTVKNVSLGTSRTSLILDGLSRNEEIHAVRVAWSTSPCCASSAAYQHGQAPYFKVTDGPLYPPIRPFLLLAPTLDDADGFILILSIGIILSISVSADRFRGHEALGGAERGKMGVAGDNEQSTGSPGFLFCVIFAPIVVVVCFTWIIIMGRRGNDYFAYAPDMTWKKTVLAWRVAIAVFYLVTIGYEFDSRDVWELQYYTVWNLVILTLYFLVATAVSLVLVFAPSQAPLPVTKGMRAERQPNIGIKMLWIVHQTLGELEWCTSILVAIVVWAFIAPNAEPEWSPYLGFTSISEHACNIVVMTIDFFLSGYLINFTHWSLSVFWPALYLCWHLGGNVAYGFMAYPFLRTNDVLSIAYVIVLAIVSFVIFCITYGFSVAKRKCFSRYSVLVSERLRRASASQRLRESDSDESADSDPKRSGSGDPENGHLLSQA</sequence>
<evidence type="ECO:0000313" key="6">
    <source>
        <dbReference type="Proteomes" id="UP000241890"/>
    </source>
</evidence>
<dbReference type="EMBL" id="BEYU01000074">
    <property type="protein sequence ID" value="GBG30336.1"/>
    <property type="molecule type" value="Genomic_DNA"/>
</dbReference>
<feature type="transmembrane region" description="Helical" evidence="3">
    <location>
        <begin position="824"/>
        <end position="843"/>
    </location>
</feature>
<keyword evidence="6" id="KW-1185">Reference proteome</keyword>
<feature type="domain" description="Sialate O-acetylesterase" evidence="4">
    <location>
        <begin position="188"/>
        <end position="345"/>
    </location>
</feature>
<feature type="transmembrane region" description="Helical" evidence="3">
    <location>
        <begin position="656"/>
        <end position="677"/>
    </location>
</feature>
<feature type="transmembrane region" description="Helical" evidence="3">
    <location>
        <begin position="729"/>
        <end position="753"/>
    </location>
</feature>
<keyword evidence="3" id="KW-0472">Membrane</keyword>
<dbReference type="Proteomes" id="UP000241890">
    <property type="component" value="Unassembled WGS sequence"/>
</dbReference>
<dbReference type="InterPro" id="IPR036514">
    <property type="entry name" value="SGNH_hydro_sf"/>
</dbReference>
<name>A0A2R5GHF3_9STRA</name>
<feature type="transmembrane region" description="Helical" evidence="3">
    <location>
        <begin position="882"/>
        <end position="904"/>
    </location>
</feature>
<keyword evidence="1" id="KW-0378">Hydrolase</keyword>
<evidence type="ECO:0000259" key="4">
    <source>
        <dbReference type="Pfam" id="PF03629"/>
    </source>
</evidence>
<evidence type="ECO:0000313" key="5">
    <source>
        <dbReference type="EMBL" id="GBG30336.1"/>
    </source>
</evidence>
<evidence type="ECO:0000256" key="1">
    <source>
        <dbReference type="ARBA" id="ARBA00022801"/>
    </source>
</evidence>
<dbReference type="AlphaFoldDB" id="A0A2R5GHF3"/>
<accession>A0A2R5GHF3</accession>
<proteinExistence type="predicted"/>
<dbReference type="Gene3D" id="3.40.50.1110">
    <property type="entry name" value="SGNH hydrolase"/>
    <property type="match status" value="1"/>
</dbReference>
<dbReference type="InParanoid" id="A0A2R5GHF3"/>
<feature type="region of interest" description="Disordered" evidence="2">
    <location>
        <begin position="926"/>
        <end position="962"/>
    </location>
</feature>
<dbReference type="InterPro" id="IPR039329">
    <property type="entry name" value="SIAE"/>
</dbReference>
<dbReference type="PANTHER" id="PTHR22901:SF0">
    <property type="entry name" value="SIALATE O-ACETYLESTERASE"/>
    <property type="match status" value="1"/>
</dbReference>
<organism evidence="5 6">
    <name type="scientific">Hondaea fermentalgiana</name>
    <dbReference type="NCBI Taxonomy" id="2315210"/>
    <lineage>
        <taxon>Eukaryota</taxon>
        <taxon>Sar</taxon>
        <taxon>Stramenopiles</taxon>
        <taxon>Bigyra</taxon>
        <taxon>Labyrinthulomycetes</taxon>
        <taxon>Thraustochytrida</taxon>
        <taxon>Thraustochytriidae</taxon>
        <taxon>Hondaea</taxon>
    </lineage>
</organism>
<feature type="transmembrane region" description="Helical" evidence="3">
    <location>
        <begin position="855"/>
        <end position="876"/>
    </location>
</feature>
<reference evidence="5 6" key="1">
    <citation type="submission" date="2017-12" db="EMBL/GenBank/DDBJ databases">
        <title>Sequencing, de novo assembly and annotation of complete genome of a new Thraustochytrid species, strain FCC1311.</title>
        <authorList>
            <person name="Sedici K."/>
            <person name="Godart F."/>
            <person name="Aiese Cigliano R."/>
            <person name="Sanseverino W."/>
            <person name="Barakat M."/>
            <person name="Ortet P."/>
            <person name="Marechal E."/>
            <person name="Cagnac O."/>
            <person name="Amato A."/>
        </authorList>
    </citation>
    <scope>NUCLEOTIDE SEQUENCE [LARGE SCALE GENOMIC DNA]</scope>
</reference>